<proteinExistence type="predicted"/>
<dbReference type="RefSeq" id="XP_010446959.1">
    <property type="nucleotide sequence ID" value="XM_010448657.2"/>
</dbReference>
<protein>
    <submittedName>
        <fullName evidence="2">Uncharacterized protein LOC104729683</fullName>
    </submittedName>
</protein>
<accession>A0ABM0UVI6</accession>
<dbReference type="Proteomes" id="UP000694864">
    <property type="component" value="Chromosome 12"/>
</dbReference>
<evidence type="ECO:0000313" key="2">
    <source>
        <dbReference type="RefSeq" id="XP_010446959.1"/>
    </source>
</evidence>
<sequence>MMRHTQTILAKFCGRAYSTIASSPLSSSVKNGWKEQDCLVLYVLFLGGFYTHGFKNVYKRREHWHKVDRMRDEHIKRSKELYHTSKRYHKAMMQALKERKI</sequence>
<gene>
    <name evidence="2" type="primary">LOC104729683</name>
</gene>
<name>A0ABM0UVI6_CAMSA</name>
<keyword evidence="1" id="KW-1185">Reference proteome</keyword>
<reference evidence="1" key="1">
    <citation type="journal article" date="2014" name="Nat. Commun.">
        <title>The emerging biofuel crop Camelina sativa retains a highly undifferentiated hexaploid genome structure.</title>
        <authorList>
            <person name="Kagale S."/>
            <person name="Koh C."/>
            <person name="Nixon J."/>
            <person name="Bollina V."/>
            <person name="Clarke W.E."/>
            <person name="Tuteja R."/>
            <person name="Spillane C."/>
            <person name="Robinson S.J."/>
            <person name="Links M.G."/>
            <person name="Clarke C."/>
            <person name="Higgins E.E."/>
            <person name="Huebert T."/>
            <person name="Sharpe A.G."/>
            <person name="Parkin I.A."/>
        </authorList>
    </citation>
    <scope>NUCLEOTIDE SEQUENCE [LARGE SCALE GENOMIC DNA]</scope>
    <source>
        <strain evidence="1">cv. DH55</strain>
    </source>
</reference>
<dbReference type="GeneID" id="104729683"/>
<reference evidence="2" key="2">
    <citation type="submission" date="2025-08" db="UniProtKB">
        <authorList>
            <consortium name="RefSeq"/>
        </authorList>
    </citation>
    <scope>IDENTIFICATION</scope>
    <source>
        <tissue evidence="2">Leaf</tissue>
    </source>
</reference>
<organism evidence="1 2">
    <name type="scientific">Camelina sativa</name>
    <name type="common">False flax</name>
    <name type="synonym">Myagrum sativum</name>
    <dbReference type="NCBI Taxonomy" id="90675"/>
    <lineage>
        <taxon>Eukaryota</taxon>
        <taxon>Viridiplantae</taxon>
        <taxon>Streptophyta</taxon>
        <taxon>Embryophyta</taxon>
        <taxon>Tracheophyta</taxon>
        <taxon>Spermatophyta</taxon>
        <taxon>Magnoliopsida</taxon>
        <taxon>eudicotyledons</taxon>
        <taxon>Gunneridae</taxon>
        <taxon>Pentapetalae</taxon>
        <taxon>rosids</taxon>
        <taxon>malvids</taxon>
        <taxon>Brassicales</taxon>
        <taxon>Brassicaceae</taxon>
        <taxon>Camelineae</taxon>
        <taxon>Camelina</taxon>
    </lineage>
</organism>
<evidence type="ECO:0000313" key="1">
    <source>
        <dbReference type="Proteomes" id="UP000694864"/>
    </source>
</evidence>